<dbReference type="AlphaFoldDB" id="A0ABC8SGF2"/>
<evidence type="ECO:0000313" key="1">
    <source>
        <dbReference type="EMBL" id="CAK9155920.1"/>
    </source>
</evidence>
<reference evidence="1 2" key="1">
    <citation type="submission" date="2024-02" db="EMBL/GenBank/DDBJ databases">
        <authorList>
            <person name="Vignale AGUSTIN F."/>
            <person name="Sosa J E."/>
            <person name="Modenutti C."/>
        </authorList>
    </citation>
    <scope>NUCLEOTIDE SEQUENCE [LARGE SCALE GENOMIC DNA]</scope>
</reference>
<sequence>MDFILLRQPLHPLHFPSLGVSSTPHEILIEAPLPYDLCLLPDSPLVAPNSVFCPAVQAPPDLTNGDPSTMVPCNVNNHISSPLFGTHSYASLGKCTSATTSPHVLEYLLGSMPLKSSTSSLAKVLGTIHIDLPFDHILSTF</sequence>
<protein>
    <submittedName>
        <fullName evidence="1">Uncharacterized protein</fullName>
    </submittedName>
</protein>
<gene>
    <name evidence="1" type="ORF">ILEXP_LOCUS24334</name>
</gene>
<dbReference type="Proteomes" id="UP001642360">
    <property type="component" value="Unassembled WGS sequence"/>
</dbReference>
<dbReference type="EMBL" id="CAUOFW020002762">
    <property type="protein sequence ID" value="CAK9155920.1"/>
    <property type="molecule type" value="Genomic_DNA"/>
</dbReference>
<organism evidence="1 2">
    <name type="scientific">Ilex paraguariensis</name>
    <name type="common">yerba mate</name>
    <dbReference type="NCBI Taxonomy" id="185542"/>
    <lineage>
        <taxon>Eukaryota</taxon>
        <taxon>Viridiplantae</taxon>
        <taxon>Streptophyta</taxon>
        <taxon>Embryophyta</taxon>
        <taxon>Tracheophyta</taxon>
        <taxon>Spermatophyta</taxon>
        <taxon>Magnoliopsida</taxon>
        <taxon>eudicotyledons</taxon>
        <taxon>Gunneridae</taxon>
        <taxon>Pentapetalae</taxon>
        <taxon>asterids</taxon>
        <taxon>campanulids</taxon>
        <taxon>Aquifoliales</taxon>
        <taxon>Aquifoliaceae</taxon>
        <taxon>Ilex</taxon>
    </lineage>
</organism>
<comment type="caution">
    <text evidence="1">The sequence shown here is derived from an EMBL/GenBank/DDBJ whole genome shotgun (WGS) entry which is preliminary data.</text>
</comment>
<accession>A0ABC8SGF2</accession>
<evidence type="ECO:0000313" key="2">
    <source>
        <dbReference type="Proteomes" id="UP001642360"/>
    </source>
</evidence>
<name>A0ABC8SGF2_9AQUA</name>
<proteinExistence type="predicted"/>
<keyword evidence="2" id="KW-1185">Reference proteome</keyword>